<feature type="region of interest" description="Disordered" evidence="1">
    <location>
        <begin position="221"/>
        <end position="355"/>
    </location>
</feature>
<name>A0A9P5HI03_9HYPO</name>
<dbReference type="OrthoDB" id="5138733at2759"/>
<organism evidence="2 3">
    <name type="scientific">Cylindrodendrum hubeiense</name>
    <dbReference type="NCBI Taxonomy" id="595255"/>
    <lineage>
        <taxon>Eukaryota</taxon>
        <taxon>Fungi</taxon>
        <taxon>Dikarya</taxon>
        <taxon>Ascomycota</taxon>
        <taxon>Pezizomycotina</taxon>
        <taxon>Sordariomycetes</taxon>
        <taxon>Hypocreomycetidae</taxon>
        <taxon>Hypocreales</taxon>
        <taxon>Nectriaceae</taxon>
        <taxon>Cylindrodendrum</taxon>
    </lineage>
</organism>
<protein>
    <submittedName>
        <fullName evidence="2">Uncharacterized protein</fullName>
    </submittedName>
</protein>
<feature type="compositionally biased region" description="Basic and acidic residues" evidence="1">
    <location>
        <begin position="316"/>
        <end position="328"/>
    </location>
</feature>
<gene>
    <name evidence="2" type="ORF">G7Z17_g211</name>
</gene>
<keyword evidence="3" id="KW-1185">Reference proteome</keyword>
<dbReference type="EMBL" id="JAANBB010000002">
    <property type="protein sequence ID" value="KAF7557902.1"/>
    <property type="molecule type" value="Genomic_DNA"/>
</dbReference>
<feature type="region of interest" description="Disordered" evidence="1">
    <location>
        <begin position="176"/>
        <end position="209"/>
    </location>
</feature>
<reference evidence="2" key="1">
    <citation type="submission" date="2020-03" db="EMBL/GenBank/DDBJ databases">
        <title>Draft Genome Sequence of Cylindrodendrum hubeiense.</title>
        <authorList>
            <person name="Buettner E."/>
            <person name="Kellner H."/>
        </authorList>
    </citation>
    <scope>NUCLEOTIDE SEQUENCE</scope>
    <source>
        <strain evidence="2">IHI 201604</strain>
    </source>
</reference>
<accession>A0A9P5HI03</accession>
<feature type="region of interest" description="Disordered" evidence="1">
    <location>
        <begin position="151"/>
        <end position="170"/>
    </location>
</feature>
<dbReference type="AlphaFoldDB" id="A0A9P5HI03"/>
<proteinExistence type="predicted"/>
<dbReference type="Proteomes" id="UP000722485">
    <property type="component" value="Unassembled WGS sequence"/>
</dbReference>
<evidence type="ECO:0000313" key="2">
    <source>
        <dbReference type="EMBL" id="KAF7557902.1"/>
    </source>
</evidence>
<sequence>MSPTTTPQRRRPGPKKKPLTHAFFNHVKFKQLPTINALCKDLGYEYSQEPRHEDFYTAVETYAMGFMSRPDQSHRRPLNWSIRESHKALMEMTKEFLEVHGNGQFYWPGIPGENIYDRKEYGKSSYQIHQTMAQLFFQTLEGPPIDRSTPMANVETGHASPPGSGQEQTFAPEELTHNHPLDPRALPSHGEGAAEDTMDVENFPPDTATGVVAEPALNEAGQDLPHVSNTPTSVRAPHRPSVEDVPDEYFNTRTNVLNNHRDRISSPDPIQEDSQDNQNNGKRPVGTSDGAQGPPTKRRKGKQPAKSGSGRNSHRTGPDGESAAKEDIVPAVAVEQPEPQGRFQRALSRPPRMSNSPNIHLMCSVSNRKGIMEPWTPKIGFNVMSLQRLAEDIPLDCHFTGLAFTLEIADEKILYSIALGDEDGFQIMLTRFSRKIRAFVRELEDPNHRDVLEMVIRPLRNMRRIDNGLIGF</sequence>
<evidence type="ECO:0000313" key="3">
    <source>
        <dbReference type="Proteomes" id="UP000722485"/>
    </source>
</evidence>
<comment type="caution">
    <text evidence="2">The sequence shown here is derived from an EMBL/GenBank/DDBJ whole genome shotgun (WGS) entry which is preliminary data.</text>
</comment>
<evidence type="ECO:0000256" key="1">
    <source>
        <dbReference type="SAM" id="MobiDB-lite"/>
    </source>
</evidence>